<evidence type="ECO:0000256" key="9">
    <source>
        <dbReference type="ARBA" id="ARBA00022989"/>
    </source>
</evidence>
<dbReference type="GO" id="GO:0006679">
    <property type="term" value="P:glucosylceramide biosynthetic process"/>
    <property type="evidence" value="ECO:0007669"/>
    <property type="project" value="TreeGrafter"/>
</dbReference>
<dbReference type="GO" id="GO:0016020">
    <property type="term" value="C:membrane"/>
    <property type="evidence" value="ECO:0007669"/>
    <property type="project" value="UniProtKB-SubCell"/>
</dbReference>
<keyword evidence="6" id="KW-0328">Glycosyltransferase</keyword>
<keyword evidence="10 11" id="KW-0472">Membrane</keyword>
<dbReference type="EC" id="2.4.1.80" evidence="5"/>
<name>A0A8S9Z8F4_9TREM</name>
<evidence type="ECO:0000313" key="13">
    <source>
        <dbReference type="Proteomes" id="UP000822476"/>
    </source>
</evidence>
<comment type="similarity">
    <text evidence="4">Belongs to the glycosyltransferase 2 family.</text>
</comment>
<dbReference type="Gene3D" id="3.90.550.10">
    <property type="entry name" value="Spore Coat Polysaccharide Biosynthesis Protein SpsA, Chain A"/>
    <property type="match status" value="1"/>
</dbReference>
<dbReference type="PANTHER" id="PTHR12726">
    <property type="entry name" value="CERAMIDE GLUCOSYLTRANSFERASE"/>
    <property type="match status" value="1"/>
</dbReference>
<keyword evidence="13" id="KW-1185">Reference proteome</keyword>
<accession>A0A8S9Z8F4</accession>
<dbReference type="CDD" id="cd02520">
    <property type="entry name" value="Glucosylceramide_synthase"/>
    <property type="match status" value="1"/>
</dbReference>
<sequence length="467" mass="52618">MFEANLVYPLIYFSLATVVLWIYIHQLCFFLLAIYTARRYMHRIPDKLPKCPGVSIIKPLMGCDACLRENLLSHFTLEYPKFELLFCVQDENDPAIDLVNSLRGEYPLVEAHIFIGGQPGIVNPMVDNMAPAYSAAKYDLVWISTSRIFVSTEIMLDLVAKSLDSDVALVHQSPFFSDQPGFLGALEKVCFGCSISRNQIALNQLGVVCFVGMSYIVKKVILDEIGGLAYYGKYLAEDFFIANKLHSKGYRLVLSDFPAIQNVSDTNLYTYINRMVRWLRLRLRMLPVVAGVLEPLSEAVTLGIVFACSINYLFGVPVVYLLLGHFTVWIALDYVLLRSIQNKKLPFSIMTFLLVWICRELLVYLVFVKAVCSPATITWGRYSYHVRLGGLTTRLPTLTKLRGTSQTSAIHSEMTNFNIHCPNVVTTNSLMNGRLPKDGTNLPSLLSNSTFKCPVPKRDSNLDSVRL</sequence>
<evidence type="ECO:0000256" key="6">
    <source>
        <dbReference type="ARBA" id="ARBA00022676"/>
    </source>
</evidence>
<evidence type="ECO:0000256" key="5">
    <source>
        <dbReference type="ARBA" id="ARBA00012699"/>
    </source>
</evidence>
<dbReference type="GO" id="GO:0008120">
    <property type="term" value="F:ceramide glucosyltransferase activity"/>
    <property type="evidence" value="ECO:0007669"/>
    <property type="project" value="UniProtKB-EC"/>
</dbReference>
<evidence type="ECO:0000256" key="7">
    <source>
        <dbReference type="ARBA" id="ARBA00022679"/>
    </source>
</evidence>
<comment type="pathway">
    <text evidence="2">Lipid metabolism; sphingolipid metabolism.</text>
</comment>
<dbReference type="Proteomes" id="UP000822476">
    <property type="component" value="Unassembled WGS sequence"/>
</dbReference>
<feature type="transmembrane region" description="Helical" evidence="11">
    <location>
        <begin position="318"/>
        <end position="337"/>
    </location>
</feature>
<comment type="caution">
    <text evidence="12">The sequence shown here is derived from an EMBL/GenBank/DDBJ whole genome shotgun (WGS) entry which is preliminary data.</text>
</comment>
<evidence type="ECO:0000256" key="2">
    <source>
        <dbReference type="ARBA" id="ARBA00004760"/>
    </source>
</evidence>
<evidence type="ECO:0000256" key="3">
    <source>
        <dbReference type="ARBA" id="ARBA00004991"/>
    </source>
</evidence>
<dbReference type="PANTHER" id="PTHR12726:SF0">
    <property type="entry name" value="CERAMIDE GLUCOSYLTRANSFERASE"/>
    <property type="match status" value="1"/>
</dbReference>
<proteinExistence type="inferred from homology"/>
<evidence type="ECO:0000313" key="12">
    <source>
        <dbReference type="EMBL" id="KAF7261411.1"/>
    </source>
</evidence>
<evidence type="ECO:0000256" key="8">
    <source>
        <dbReference type="ARBA" id="ARBA00022692"/>
    </source>
</evidence>
<evidence type="ECO:0000256" key="11">
    <source>
        <dbReference type="SAM" id="Phobius"/>
    </source>
</evidence>
<gene>
    <name evidence="12" type="ORF">EG68_02103</name>
</gene>
<dbReference type="Pfam" id="PF13506">
    <property type="entry name" value="Glyco_transf_21"/>
    <property type="match status" value="1"/>
</dbReference>
<feature type="transmembrane region" description="Helical" evidence="11">
    <location>
        <begin position="349"/>
        <end position="367"/>
    </location>
</feature>
<evidence type="ECO:0000256" key="1">
    <source>
        <dbReference type="ARBA" id="ARBA00004141"/>
    </source>
</evidence>
<comment type="pathway">
    <text evidence="3">Sphingolipid metabolism.</text>
</comment>
<dbReference type="InterPro" id="IPR025993">
    <property type="entry name" value="Ceramide_glucosylTrfase"/>
</dbReference>
<evidence type="ECO:0000256" key="10">
    <source>
        <dbReference type="ARBA" id="ARBA00023136"/>
    </source>
</evidence>
<comment type="subcellular location">
    <subcellularLocation>
        <location evidence="1">Membrane</location>
        <topology evidence="1">Multi-pass membrane protein</topology>
    </subcellularLocation>
</comment>
<dbReference type="EMBL" id="JTDE01000389">
    <property type="protein sequence ID" value="KAF7261411.1"/>
    <property type="molecule type" value="Genomic_DNA"/>
</dbReference>
<keyword evidence="8 11" id="KW-0812">Transmembrane</keyword>
<dbReference type="InterPro" id="IPR029044">
    <property type="entry name" value="Nucleotide-diphossugar_trans"/>
</dbReference>
<feature type="transmembrane region" description="Helical" evidence="11">
    <location>
        <begin position="6"/>
        <end position="35"/>
    </location>
</feature>
<keyword evidence="7" id="KW-0808">Transferase</keyword>
<protein>
    <recommendedName>
        <fullName evidence="5">ceramide glucosyltransferase</fullName>
        <ecNumber evidence="5">2.4.1.80</ecNumber>
    </recommendedName>
</protein>
<evidence type="ECO:0000256" key="4">
    <source>
        <dbReference type="ARBA" id="ARBA00006739"/>
    </source>
</evidence>
<organism evidence="12 13">
    <name type="scientific">Paragonimus skrjabini miyazakii</name>
    <dbReference type="NCBI Taxonomy" id="59628"/>
    <lineage>
        <taxon>Eukaryota</taxon>
        <taxon>Metazoa</taxon>
        <taxon>Spiralia</taxon>
        <taxon>Lophotrochozoa</taxon>
        <taxon>Platyhelminthes</taxon>
        <taxon>Trematoda</taxon>
        <taxon>Digenea</taxon>
        <taxon>Plagiorchiida</taxon>
        <taxon>Troglotremata</taxon>
        <taxon>Troglotrematidae</taxon>
        <taxon>Paragonimus</taxon>
    </lineage>
</organism>
<dbReference type="SUPFAM" id="SSF53448">
    <property type="entry name" value="Nucleotide-diphospho-sugar transferases"/>
    <property type="match status" value="1"/>
</dbReference>
<dbReference type="AlphaFoldDB" id="A0A8S9Z8F4"/>
<reference evidence="12" key="1">
    <citation type="submission" date="2019-07" db="EMBL/GenBank/DDBJ databases">
        <title>Annotation for the trematode Paragonimus miyazaki's.</title>
        <authorList>
            <person name="Choi Y.-J."/>
        </authorList>
    </citation>
    <scope>NUCLEOTIDE SEQUENCE</scope>
    <source>
        <strain evidence="12">Japan</strain>
    </source>
</reference>
<keyword evidence="9 11" id="KW-1133">Transmembrane helix</keyword>
<dbReference type="OrthoDB" id="1483400at2759"/>